<accession>A0A7W6GVE5</accession>
<evidence type="ECO:0000313" key="2">
    <source>
        <dbReference type="Proteomes" id="UP000541426"/>
    </source>
</evidence>
<proteinExistence type="predicted"/>
<dbReference type="Proteomes" id="UP000541426">
    <property type="component" value="Unassembled WGS sequence"/>
</dbReference>
<sequence length="78" mass="9051">MLFAHLKWIRCLNRLPFLGPCDANDDFLLAATARNLRKLAKILPAPQQPRTTRQESLSCPTQATKFRARERVCFPRNR</sequence>
<protein>
    <recommendedName>
        <fullName evidence="3">Transposase DDE domain-containing protein</fullName>
    </recommendedName>
</protein>
<evidence type="ECO:0008006" key="3">
    <source>
        <dbReference type="Google" id="ProtNLM"/>
    </source>
</evidence>
<reference evidence="1 2" key="1">
    <citation type="submission" date="2020-08" db="EMBL/GenBank/DDBJ databases">
        <title>Genomic Encyclopedia of Type Strains, Phase IV (KMG-IV): sequencing the most valuable type-strain genomes for metagenomic binning, comparative biology and taxonomic classification.</title>
        <authorList>
            <person name="Goeker M."/>
        </authorList>
    </citation>
    <scope>NUCLEOTIDE SEQUENCE [LARGE SCALE GENOMIC DNA]</scope>
    <source>
        <strain evidence="1 2">DSM 102235</strain>
    </source>
</reference>
<keyword evidence="2" id="KW-1185">Reference proteome</keyword>
<dbReference type="EMBL" id="JACIEJ010000009">
    <property type="protein sequence ID" value="MBB3987244.1"/>
    <property type="molecule type" value="Genomic_DNA"/>
</dbReference>
<gene>
    <name evidence="1" type="ORF">GGQ68_003590</name>
</gene>
<comment type="caution">
    <text evidence="1">The sequence shown here is derived from an EMBL/GenBank/DDBJ whole genome shotgun (WGS) entry which is preliminary data.</text>
</comment>
<dbReference type="AlphaFoldDB" id="A0A7W6GVE5"/>
<name>A0A7W6GVE5_9RHOB</name>
<organism evidence="1 2">
    <name type="scientific">Sagittula marina</name>
    <dbReference type="NCBI Taxonomy" id="943940"/>
    <lineage>
        <taxon>Bacteria</taxon>
        <taxon>Pseudomonadati</taxon>
        <taxon>Pseudomonadota</taxon>
        <taxon>Alphaproteobacteria</taxon>
        <taxon>Rhodobacterales</taxon>
        <taxon>Roseobacteraceae</taxon>
        <taxon>Sagittula</taxon>
    </lineage>
</organism>
<evidence type="ECO:0000313" key="1">
    <source>
        <dbReference type="EMBL" id="MBB3987244.1"/>
    </source>
</evidence>